<sequence>MKKLRWTWDNFEEVLLCIIITVITLVSGLQVVCRYLFNNSLTWSEEVSRYLFVWTGFLTLSLSIKCRSIISIDAFVLWMPRRVRAGLNMVVYLFCSVVFAMLSVNAWHMVTSSAGQTSPALGLPLAIVYAGPLLGLTLSIFRSLGRIVAETKIVIGKEAP</sequence>
<gene>
    <name evidence="11" type="ORF">EIO64_07895</name>
</gene>
<accession>A0A4D7ANM4</accession>
<protein>
    <submittedName>
        <fullName evidence="11">TRAP transporter small permease</fullName>
    </submittedName>
</protein>
<evidence type="ECO:0000256" key="9">
    <source>
        <dbReference type="SAM" id="Phobius"/>
    </source>
</evidence>
<evidence type="ECO:0000256" key="6">
    <source>
        <dbReference type="ARBA" id="ARBA00022989"/>
    </source>
</evidence>
<dbReference type="PANTHER" id="PTHR35011">
    <property type="entry name" value="2,3-DIKETO-L-GULONATE TRAP TRANSPORTER SMALL PERMEASE PROTEIN YIAM"/>
    <property type="match status" value="1"/>
</dbReference>
<dbReference type="GeneID" id="89522995"/>
<dbReference type="EMBL" id="CP034413">
    <property type="protein sequence ID" value="QCI59151.1"/>
    <property type="molecule type" value="Genomic_DNA"/>
</dbReference>
<keyword evidence="6 9" id="KW-1133">Transmembrane helix</keyword>
<feature type="domain" description="Tripartite ATP-independent periplasmic transporters DctQ component" evidence="10">
    <location>
        <begin position="23"/>
        <end position="149"/>
    </location>
</feature>
<feature type="transmembrane region" description="Helical" evidence="9">
    <location>
        <begin position="14"/>
        <end position="37"/>
    </location>
</feature>
<evidence type="ECO:0000256" key="1">
    <source>
        <dbReference type="ARBA" id="ARBA00004429"/>
    </source>
</evidence>
<dbReference type="InterPro" id="IPR055348">
    <property type="entry name" value="DctQ"/>
</dbReference>
<evidence type="ECO:0000256" key="5">
    <source>
        <dbReference type="ARBA" id="ARBA00022692"/>
    </source>
</evidence>
<evidence type="ECO:0000256" key="3">
    <source>
        <dbReference type="ARBA" id="ARBA00022475"/>
    </source>
</evidence>
<feature type="transmembrane region" description="Helical" evidence="9">
    <location>
        <begin position="121"/>
        <end position="141"/>
    </location>
</feature>
<dbReference type="InterPro" id="IPR007387">
    <property type="entry name" value="TRAP_DctQ"/>
</dbReference>
<name>A0A4D7ANM4_9FIRM</name>
<keyword evidence="3" id="KW-1003">Cell membrane</keyword>
<keyword evidence="5 9" id="KW-0812">Transmembrane</keyword>
<dbReference type="GO" id="GO:0005886">
    <property type="term" value="C:plasma membrane"/>
    <property type="evidence" value="ECO:0007669"/>
    <property type="project" value="UniProtKB-SubCell"/>
</dbReference>
<keyword evidence="12" id="KW-1185">Reference proteome</keyword>
<evidence type="ECO:0000259" key="10">
    <source>
        <dbReference type="Pfam" id="PF04290"/>
    </source>
</evidence>
<evidence type="ECO:0000256" key="2">
    <source>
        <dbReference type="ARBA" id="ARBA00022448"/>
    </source>
</evidence>
<reference evidence="12" key="1">
    <citation type="submission" date="2018-12" db="EMBL/GenBank/DDBJ databases">
        <title>Dusodibacter welbiota gen. nov., sp. nov., isolated from human faeces and emended description of the Oscillibacter genus.</title>
        <authorList>
            <person name="Le Roy T."/>
            <person name="Van der Smissen P."/>
            <person name="Delzenne N."/>
            <person name="Muccioli G."/>
            <person name="Collet J.F."/>
            <person name="Cani P.D."/>
        </authorList>
    </citation>
    <scope>NUCLEOTIDE SEQUENCE [LARGE SCALE GENOMIC DNA]</scope>
    <source>
        <strain evidence="12">J115</strain>
    </source>
</reference>
<dbReference type="RefSeq" id="WP_025543651.1">
    <property type="nucleotide sequence ID" value="NZ_CAUWCU010000013.1"/>
</dbReference>
<evidence type="ECO:0000313" key="12">
    <source>
        <dbReference type="Proteomes" id="UP000298642"/>
    </source>
</evidence>
<comment type="subcellular location">
    <subcellularLocation>
        <location evidence="1">Cell inner membrane</location>
        <topology evidence="1">Multi-pass membrane protein</topology>
    </subcellularLocation>
</comment>
<dbReference type="KEGG" id="obj:EIO64_07895"/>
<keyword evidence="4" id="KW-0997">Cell inner membrane</keyword>
<dbReference type="GO" id="GO:0022857">
    <property type="term" value="F:transmembrane transporter activity"/>
    <property type="evidence" value="ECO:0007669"/>
    <property type="project" value="TreeGrafter"/>
</dbReference>
<organism evidence="11 12">
    <name type="scientific">Dysosmobacter welbionis</name>
    <dbReference type="NCBI Taxonomy" id="2093857"/>
    <lineage>
        <taxon>Bacteria</taxon>
        <taxon>Bacillati</taxon>
        <taxon>Bacillota</taxon>
        <taxon>Clostridia</taxon>
        <taxon>Eubacteriales</taxon>
        <taxon>Oscillospiraceae</taxon>
        <taxon>Dysosmobacter</taxon>
    </lineage>
</organism>
<dbReference type="AlphaFoldDB" id="A0A4D7ANM4"/>
<comment type="similarity">
    <text evidence="8">Belongs to the TRAP transporter small permease family.</text>
</comment>
<evidence type="ECO:0000256" key="8">
    <source>
        <dbReference type="ARBA" id="ARBA00038436"/>
    </source>
</evidence>
<dbReference type="Pfam" id="PF04290">
    <property type="entry name" value="DctQ"/>
    <property type="match status" value="1"/>
</dbReference>
<dbReference type="Proteomes" id="UP000298642">
    <property type="component" value="Chromosome"/>
</dbReference>
<keyword evidence="7 9" id="KW-0472">Membrane</keyword>
<proteinExistence type="inferred from homology"/>
<dbReference type="GO" id="GO:0015740">
    <property type="term" value="P:C4-dicarboxylate transport"/>
    <property type="evidence" value="ECO:0007669"/>
    <property type="project" value="TreeGrafter"/>
</dbReference>
<evidence type="ECO:0000313" key="11">
    <source>
        <dbReference type="EMBL" id="QCI59151.1"/>
    </source>
</evidence>
<evidence type="ECO:0000256" key="4">
    <source>
        <dbReference type="ARBA" id="ARBA00022519"/>
    </source>
</evidence>
<dbReference type="PANTHER" id="PTHR35011:SF2">
    <property type="entry name" value="2,3-DIKETO-L-GULONATE TRAP TRANSPORTER SMALL PERMEASE PROTEIN YIAM"/>
    <property type="match status" value="1"/>
</dbReference>
<evidence type="ECO:0000256" key="7">
    <source>
        <dbReference type="ARBA" id="ARBA00023136"/>
    </source>
</evidence>
<feature type="transmembrane region" description="Helical" evidence="9">
    <location>
        <begin position="90"/>
        <end position="109"/>
    </location>
</feature>
<keyword evidence="2" id="KW-0813">Transport</keyword>